<accession>A0A5J4V7H7</accession>
<evidence type="ECO:0000313" key="2">
    <source>
        <dbReference type="EMBL" id="KAA6378330.1"/>
    </source>
</evidence>
<evidence type="ECO:0000256" key="1">
    <source>
        <dbReference type="SAM" id="MobiDB-lite"/>
    </source>
</evidence>
<comment type="caution">
    <text evidence="2">The sequence shown here is derived from an EMBL/GenBank/DDBJ whole genome shotgun (WGS) entry which is preliminary data.</text>
</comment>
<dbReference type="Proteomes" id="UP000324800">
    <property type="component" value="Unassembled WGS sequence"/>
</dbReference>
<protein>
    <submittedName>
        <fullName evidence="2">Uncharacterized protein</fullName>
    </submittedName>
</protein>
<proteinExistence type="predicted"/>
<dbReference type="AlphaFoldDB" id="A0A5J4V7H7"/>
<gene>
    <name evidence="2" type="ORF">EZS28_026144</name>
</gene>
<reference evidence="2 3" key="1">
    <citation type="submission" date="2019-03" db="EMBL/GenBank/DDBJ databases">
        <title>Single cell metagenomics reveals metabolic interactions within the superorganism composed of flagellate Streblomastix strix and complex community of Bacteroidetes bacteria on its surface.</title>
        <authorList>
            <person name="Treitli S.C."/>
            <person name="Kolisko M."/>
            <person name="Husnik F."/>
            <person name="Keeling P."/>
            <person name="Hampl V."/>
        </authorList>
    </citation>
    <scope>NUCLEOTIDE SEQUENCE [LARGE SCALE GENOMIC DNA]</scope>
    <source>
        <strain evidence="2">ST1C</strain>
    </source>
</reference>
<name>A0A5J4V7H7_9EUKA</name>
<feature type="non-terminal residue" evidence="2">
    <location>
        <position position="1"/>
    </location>
</feature>
<evidence type="ECO:0000313" key="3">
    <source>
        <dbReference type="Proteomes" id="UP000324800"/>
    </source>
</evidence>
<organism evidence="2 3">
    <name type="scientific">Streblomastix strix</name>
    <dbReference type="NCBI Taxonomy" id="222440"/>
    <lineage>
        <taxon>Eukaryota</taxon>
        <taxon>Metamonada</taxon>
        <taxon>Preaxostyla</taxon>
        <taxon>Oxymonadida</taxon>
        <taxon>Streblomastigidae</taxon>
        <taxon>Streblomastix</taxon>
    </lineage>
</organism>
<dbReference type="EMBL" id="SNRW01009217">
    <property type="protein sequence ID" value="KAA6378330.1"/>
    <property type="molecule type" value="Genomic_DNA"/>
</dbReference>
<sequence>DGFGEGASNEQALGVTPRKRKGVENKKMVQLSSGTEGMREMEEKQLEDLANEEHYEALRYARGKDAYNALLDYKHSKESENLVQQKIMAERAEMKKRGQLFADMNLQIPHTGQPDMLWDADKLFGGDGAGGFMDDDDNDNEKPPFYPASPNDAKSPSHRKRK</sequence>
<feature type="region of interest" description="Disordered" evidence="1">
    <location>
        <begin position="128"/>
        <end position="162"/>
    </location>
</feature>
<feature type="region of interest" description="Disordered" evidence="1">
    <location>
        <begin position="1"/>
        <end position="39"/>
    </location>
</feature>